<dbReference type="AlphaFoldDB" id="A0A383CRW4"/>
<sequence>LLDAVHFEVLWLLNKREYYGSIFREDDERIEMLESRWNVLKEDRGR</sequence>
<gene>
    <name evidence="1" type="ORF">METZ01_LOCUS487624</name>
</gene>
<dbReference type="EMBL" id="UINC01211040">
    <property type="protein sequence ID" value="SVE34770.1"/>
    <property type="molecule type" value="Genomic_DNA"/>
</dbReference>
<evidence type="ECO:0000313" key="1">
    <source>
        <dbReference type="EMBL" id="SVE34770.1"/>
    </source>
</evidence>
<reference evidence="1" key="1">
    <citation type="submission" date="2018-05" db="EMBL/GenBank/DDBJ databases">
        <authorList>
            <person name="Lanie J.A."/>
            <person name="Ng W.-L."/>
            <person name="Kazmierczak K.M."/>
            <person name="Andrzejewski T.M."/>
            <person name="Davidsen T.M."/>
            <person name="Wayne K.J."/>
            <person name="Tettelin H."/>
            <person name="Glass J.I."/>
            <person name="Rusch D."/>
            <person name="Podicherti R."/>
            <person name="Tsui H.-C.T."/>
            <person name="Winkler M.E."/>
        </authorList>
    </citation>
    <scope>NUCLEOTIDE SEQUENCE</scope>
</reference>
<feature type="non-terminal residue" evidence="1">
    <location>
        <position position="1"/>
    </location>
</feature>
<name>A0A383CRW4_9ZZZZ</name>
<organism evidence="1">
    <name type="scientific">marine metagenome</name>
    <dbReference type="NCBI Taxonomy" id="408172"/>
    <lineage>
        <taxon>unclassified sequences</taxon>
        <taxon>metagenomes</taxon>
        <taxon>ecological metagenomes</taxon>
    </lineage>
</organism>
<proteinExistence type="predicted"/>
<protein>
    <submittedName>
        <fullName evidence="1">Uncharacterized protein</fullName>
    </submittedName>
</protein>
<accession>A0A383CRW4</accession>